<evidence type="ECO:0000256" key="1">
    <source>
        <dbReference type="SAM" id="MobiDB-lite"/>
    </source>
</evidence>
<name>A0ABV0Y7V0_9TELE</name>
<dbReference type="EMBL" id="JAHRIP010024910">
    <property type="protein sequence ID" value="MEQ2289807.1"/>
    <property type="molecule type" value="Genomic_DNA"/>
</dbReference>
<comment type="caution">
    <text evidence="2">The sequence shown here is derived from an EMBL/GenBank/DDBJ whole genome shotgun (WGS) entry which is preliminary data.</text>
</comment>
<evidence type="ECO:0000313" key="3">
    <source>
        <dbReference type="Proteomes" id="UP001469553"/>
    </source>
</evidence>
<reference evidence="2 3" key="1">
    <citation type="submission" date="2021-06" db="EMBL/GenBank/DDBJ databases">
        <authorList>
            <person name="Palmer J.M."/>
        </authorList>
    </citation>
    <scope>NUCLEOTIDE SEQUENCE [LARGE SCALE GENOMIC DNA]</scope>
    <source>
        <strain evidence="2 3">AS_MEX2019</strain>
        <tissue evidence="2">Muscle</tissue>
    </source>
</reference>
<accession>A0ABV0Y7V0</accession>
<protein>
    <submittedName>
        <fullName evidence="2">Uncharacterized protein</fullName>
    </submittedName>
</protein>
<dbReference type="Proteomes" id="UP001469553">
    <property type="component" value="Unassembled WGS sequence"/>
</dbReference>
<keyword evidence="3" id="KW-1185">Reference proteome</keyword>
<evidence type="ECO:0000313" key="2">
    <source>
        <dbReference type="EMBL" id="MEQ2289807.1"/>
    </source>
</evidence>
<gene>
    <name evidence="2" type="ORF">AMECASPLE_037059</name>
</gene>
<sequence length="122" mass="13262">MTERADQKNSEAQLRTAVFHQGILLGKHQATLQSLSQQQTDIQQTVNLMAQQLQAVFSSLSANSAPSALPPAPAPPTPVQSRAVSREILPPPLEPFSGDLSKSRGFLLQCTLVFHRSPMLFS</sequence>
<feature type="compositionally biased region" description="Pro residues" evidence="1">
    <location>
        <begin position="68"/>
        <end position="78"/>
    </location>
</feature>
<proteinExistence type="predicted"/>
<feature type="region of interest" description="Disordered" evidence="1">
    <location>
        <begin position="63"/>
        <end position="83"/>
    </location>
</feature>
<organism evidence="2 3">
    <name type="scientific">Ameca splendens</name>
    <dbReference type="NCBI Taxonomy" id="208324"/>
    <lineage>
        <taxon>Eukaryota</taxon>
        <taxon>Metazoa</taxon>
        <taxon>Chordata</taxon>
        <taxon>Craniata</taxon>
        <taxon>Vertebrata</taxon>
        <taxon>Euteleostomi</taxon>
        <taxon>Actinopterygii</taxon>
        <taxon>Neopterygii</taxon>
        <taxon>Teleostei</taxon>
        <taxon>Neoteleostei</taxon>
        <taxon>Acanthomorphata</taxon>
        <taxon>Ovalentaria</taxon>
        <taxon>Atherinomorphae</taxon>
        <taxon>Cyprinodontiformes</taxon>
        <taxon>Goodeidae</taxon>
        <taxon>Ameca</taxon>
    </lineage>
</organism>